<dbReference type="HAMAP" id="MF_01161">
    <property type="entry name" value="tRNA_Ile_lys_synt"/>
    <property type="match status" value="1"/>
</dbReference>
<dbReference type="GO" id="GO:0005524">
    <property type="term" value="F:ATP binding"/>
    <property type="evidence" value="ECO:0007669"/>
    <property type="project" value="UniProtKB-UniRule"/>
</dbReference>
<keyword evidence="2 6" id="KW-0819">tRNA processing</keyword>
<dbReference type="Gene3D" id="3.40.50.620">
    <property type="entry name" value="HUPs"/>
    <property type="match status" value="1"/>
</dbReference>
<dbReference type="InterPro" id="IPR014729">
    <property type="entry name" value="Rossmann-like_a/b/a_fold"/>
</dbReference>
<dbReference type="AlphaFoldDB" id="A0AAE3D1P0"/>
<evidence type="ECO:0000313" key="8">
    <source>
        <dbReference type="EMBL" id="MBW8639084.1"/>
    </source>
</evidence>
<reference evidence="8" key="1">
    <citation type="submission" date="2021-08" db="EMBL/GenBank/DDBJ databases">
        <title>Hoeflea bacterium WL0058 sp. nov., isolated from the sediment.</title>
        <authorList>
            <person name="Wang L."/>
            <person name="Zhang D."/>
        </authorList>
    </citation>
    <scope>NUCLEOTIDE SEQUENCE</scope>
    <source>
        <strain evidence="8">WL0058</strain>
    </source>
</reference>
<evidence type="ECO:0000256" key="5">
    <source>
        <dbReference type="ARBA" id="ARBA00048539"/>
    </source>
</evidence>
<comment type="caution">
    <text evidence="8">The sequence shown here is derived from an EMBL/GenBank/DDBJ whole genome shotgun (WGS) entry which is preliminary data.</text>
</comment>
<dbReference type="EMBL" id="JAICBX010000003">
    <property type="protein sequence ID" value="MBW8639084.1"/>
    <property type="molecule type" value="Genomic_DNA"/>
</dbReference>
<dbReference type="NCBIfam" id="TIGR02432">
    <property type="entry name" value="lysidine_TilS_N"/>
    <property type="match status" value="1"/>
</dbReference>
<dbReference type="GO" id="GO:0005737">
    <property type="term" value="C:cytoplasm"/>
    <property type="evidence" value="ECO:0007669"/>
    <property type="project" value="UniProtKB-SubCell"/>
</dbReference>
<dbReference type="CDD" id="cd01992">
    <property type="entry name" value="TilS_N"/>
    <property type="match status" value="1"/>
</dbReference>
<evidence type="ECO:0000256" key="4">
    <source>
        <dbReference type="ARBA" id="ARBA00022840"/>
    </source>
</evidence>
<sequence>MSPEEAVRIFVNRLGPDRPLAVAISGGGDSIALLNLLVEARNRRQIACLLAITVDHGLRDGSDAEARQVAAWCAALDVDHVIATWKGLKPATGLQNEARLARYRLVRETAMAHGVNCVATAHNADDQVETVQMRGMRNPGRGLSGMAQSVLYQRDFWILRPLLSVRRSDLRRYLENCGKRWIDDPSNEDRRFERVRIRQDMRRFQDDIAKIEESASERTAGALEIARVIEGAVSTPHPALARMEIPPRDERAWRQALAFLLAIMGGRQHLPGAELMDRVGQFALVSAGGRMTAGRCVIEKHGDLLSVYRENRNVPTVRLEPGDSQIWDGRYEIANPSPGRTMIVAPRGVEEDELEMEGNFTALPKGLLARALPALPACSVVGDPAGESPPAEIARILAPFDLFLPEFDMTIARTCANLFGAPDYSAPPLRI</sequence>
<comment type="domain">
    <text evidence="6">The N-terminal region contains the highly conserved SGGXDS motif, predicted to be a P-loop motif involved in ATP binding.</text>
</comment>
<dbReference type="GO" id="GO:0032267">
    <property type="term" value="F:tRNA(Ile)-lysidine synthase activity"/>
    <property type="evidence" value="ECO:0007669"/>
    <property type="project" value="UniProtKB-EC"/>
</dbReference>
<dbReference type="EC" id="6.3.4.19" evidence="6"/>
<comment type="catalytic activity">
    <reaction evidence="5 6">
        <text>cytidine(34) in tRNA(Ile2) + L-lysine + ATP = lysidine(34) in tRNA(Ile2) + AMP + diphosphate + H(+)</text>
        <dbReference type="Rhea" id="RHEA:43744"/>
        <dbReference type="Rhea" id="RHEA-COMP:10625"/>
        <dbReference type="Rhea" id="RHEA-COMP:10670"/>
        <dbReference type="ChEBI" id="CHEBI:15378"/>
        <dbReference type="ChEBI" id="CHEBI:30616"/>
        <dbReference type="ChEBI" id="CHEBI:32551"/>
        <dbReference type="ChEBI" id="CHEBI:33019"/>
        <dbReference type="ChEBI" id="CHEBI:82748"/>
        <dbReference type="ChEBI" id="CHEBI:83665"/>
        <dbReference type="ChEBI" id="CHEBI:456215"/>
        <dbReference type="EC" id="6.3.4.19"/>
    </reaction>
</comment>
<dbReference type="PANTHER" id="PTHR43033:SF5">
    <property type="entry name" value="TRNA(ILE)-LYSIDINE SYNTHETASE"/>
    <property type="match status" value="1"/>
</dbReference>
<evidence type="ECO:0000259" key="7">
    <source>
        <dbReference type="Pfam" id="PF01171"/>
    </source>
</evidence>
<dbReference type="RefSeq" id="WP_220229793.1">
    <property type="nucleotide sequence ID" value="NZ_JAICBX010000003.1"/>
</dbReference>
<keyword evidence="9" id="KW-1185">Reference proteome</keyword>
<protein>
    <recommendedName>
        <fullName evidence="6">tRNA(Ile)-lysidine synthase</fullName>
        <ecNumber evidence="6">6.3.4.19</ecNumber>
    </recommendedName>
    <alternativeName>
        <fullName evidence="6">tRNA(Ile)-2-lysyl-cytidine synthase</fullName>
    </alternativeName>
    <alternativeName>
        <fullName evidence="6">tRNA(Ile)-lysidine synthetase</fullName>
    </alternativeName>
</protein>
<dbReference type="GO" id="GO:0006400">
    <property type="term" value="P:tRNA modification"/>
    <property type="evidence" value="ECO:0007669"/>
    <property type="project" value="UniProtKB-UniRule"/>
</dbReference>
<proteinExistence type="inferred from homology"/>
<comment type="function">
    <text evidence="6">Ligates lysine onto the cytidine present at position 34 of the AUA codon-specific tRNA(Ile) that contains the anticodon CAU, in an ATP-dependent manner. Cytidine is converted to lysidine, thus changing the amino acid specificity of the tRNA from methionine to isoleucine.</text>
</comment>
<keyword evidence="1 6" id="KW-0436">Ligase</keyword>
<name>A0AAE3D1P0_9HYPH</name>
<dbReference type="Pfam" id="PF01171">
    <property type="entry name" value="ATP_bind_3"/>
    <property type="match status" value="1"/>
</dbReference>
<keyword evidence="3 6" id="KW-0547">Nucleotide-binding</keyword>
<dbReference type="InterPro" id="IPR011063">
    <property type="entry name" value="TilS/TtcA_N"/>
</dbReference>
<dbReference type="InterPro" id="IPR012795">
    <property type="entry name" value="tRNA_Ile_lys_synt_N"/>
</dbReference>
<evidence type="ECO:0000256" key="2">
    <source>
        <dbReference type="ARBA" id="ARBA00022694"/>
    </source>
</evidence>
<evidence type="ECO:0000256" key="6">
    <source>
        <dbReference type="HAMAP-Rule" id="MF_01161"/>
    </source>
</evidence>
<feature type="binding site" evidence="6">
    <location>
        <begin position="25"/>
        <end position="30"/>
    </location>
    <ligand>
        <name>ATP</name>
        <dbReference type="ChEBI" id="CHEBI:30616"/>
    </ligand>
</feature>
<evidence type="ECO:0000313" key="9">
    <source>
        <dbReference type="Proteomes" id="UP001196509"/>
    </source>
</evidence>
<accession>A0AAE3D1P0</accession>
<dbReference type="Proteomes" id="UP001196509">
    <property type="component" value="Unassembled WGS sequence"/>
</dbReference>
<keyword evidence="6" id="KW-0963">Cytoplasm</keyword>
<keyword evidence="4 6" id="KW-0067">ATP-binding</keyword>
<comment type="similarity">
    <text evidence="6">Belongs to the tRNA(Ile)-lysidine synthase family.</text>
</comment>
<feature type="domain" description="tRNA(Ile)-lysidine/2-thiocytidine synthase N-terminal" evidence="7">
    <location>
        <begin position="21"/>
        <end position="199"/>
    </location>
</feature>
<organism evidence="8 9">
    <name type="scientific">Flavimaribacter sediminis</name>
    <dbReference type="NCBI Taxonomy" id="2865987"/>
    <lineage>
        <taxon>Bacteria</taxon>
        <taxon>Pseudomonadati</taxon>
        <taxon>Pseudomonadota</taxon>
        <taxon>Alphaproteobacteria</taxon>
        <taxon>Hyphomicrobiales</taxon>
        <taxon>Rhizobiaceae</taxon>
        <taxon>Flavimaribacter</taxon>
    </lineage>
</organism>
<comment type="subcellular location">
    <subcellularLocation>
        <location evidence="6">Cytoplasm</location>
    </subcellularLocation>
</comment>
<evidence type="ECO:0000256" key="3">
    <source>
        <dbReference type="ARBA" id="ARBA00022741"/>
    </source>
</evidence>
<gene>
    <name evidence="6 8" type="primary">tilS</name>
    <name evidence="8" type="ORF">K1W69_17945</name>
</gene>
<dbReference type="InterPro" id="IPR012094">
    <property type="entry name" value="tRNA_Ile_lys_synt"/>
</dbReference>
<dbReference type="SUPFAM" id="SSF52402">
    <property type="entry name" value="Adenine nucleotide alpha hydrolases-like"/>
    <property type="match status" value="1"/>
</dbReference>
<evidence type="ECO:0000256" key="1">
    <source>
        <dbReference type="ARBA" id="ARBA00022598"/>
    </source>
</evidence>
<dbReference type="PANTHER" id="PTHR43033">
    <property type="entry name" value="TRNA(ILE)-LYSIDINE SYNTHASE-RELATED"/>
    <property type="match status" value="1"/>
</dbReference>